<dbReference type="GO" id="GO:0030366">
    <property type="term" value="F:molybdopterin synthase activity"/>
    <property type="evidence" value="ECO:0007669"/>
    <property type="project" value="UniProtKB-EC"/>
</dbReference>
<sequence length="148" mass="16823">MRRSLFIQGPISVAFISAQIRKHQFKTDIGANQIFLGQVRADQTTNGLVTGIEYTAYEQMALDIMEEIRASLFEKYPIRCIHVYHSLGLVKPGGCSLFIYVSAAHSEAAFFACQELLSKVKKQLPIWGKEVMDKQQYQWKVNTMTESV</sequence>
<protein>
    <recommendedName>
        <fullName evidence="4">Molybdopterin synthase catalytic subunit</fullName>
        <ecNumber evidence="3">2.8.1.12</ecNumber>
    </recommendedName>
    <alternativeName>
        <fullName evidence="9">MPT synthase subunit 2</fullName>
    </alternativeName>
    <alternativeName>
        <fullName evidence="7">Molybdenum cofactor biosynthesis protein E</fullName>
    </alternativeName>
    <alternativeName>
        <fullName evidence="8">Molybdopterin-converting factor large subunit</fullName>
    </alternativeName>
    <alternativeName>
        <fullName evidence="10">Molybdopterin-converting factor subunit 2</fullName>
    </alternativeName>
</protein>
<dbReference type="KEGG" id="agi:FSB73_15710"/>
<evidence type="ECO:0000256" key="10">
    <source>
        <dbReference type="ARBA" id="ARBA00032474"/>
    </source>
</evidence>
<evidence type="ECO:0000256" key="1">
    <source>
        <dbReference type="ARBA" id="ARBA00005046"/>
    </source>
</evidence>
<dbReference type="Proteomes" id="UP000321291">
    <property type="component" value="Chromosome"/>
</dbReference>
<dbReference type="Gene3D" id="3.90.1170.40">
    <property type="entry name" value="Molybdopterin biosynthesis MoaE subunit"/>
    <property type="match status" value="1"/>
</dbReference>
<evidence type="ECO:0000256" key="7">
    <source>
        <dbReference type="ARBA" id="ARBA00029745"/>
    </source>
</evidence>
<evidence type="ECO:0000256" key="6">
    <source>
        <dbReference type="ARBA" id="ARBA00026066"/>
    </source>
</evidence>
<keyword evidence="5" id="KW-0501">Molybdenum cofactor biosynthesis</keyword>
<evidence type="ECO:0000313" key="13">
    <source>
        <dbReference type="Proteomes" id="UP000321291"/>
    </source>
</evidence>
<proteinExistence type="inferred from homology"/>
<name>A0A5B8VNE2_9BACT</name>
<organism evidence="12 13">
    <name type="scientific">Arachidicoccus ginsenosidivorans</name>
    <dbReference type="NCBI Taxonomy" id="496057"/>
    <lineage>
        <taxon>Bacteria</taxon>
        <taxon>Pseudomonadati</taxon>
        <taxon>Bacteroidota</taxon>
        <taxon>Chitinophagia</taxon>
        <taxon>Chitinophagales</taxon>
        <taxon>Chitinophagaceae</taxon>
        <taxon>Arachidicoccus</taxon>
    </lineage>
</organism>
<keyword evidence="13" id="KW-1185">Reference proteome</keyword>
<dbReference type="SUPFAM" id="SSF54690">
    <property type="entry name" value="Molybdopterin synthase subunit MoaE"/>
    <property type="match status" value="1"/>
</dbReference>
<evidence type="ECO:0000313" key="12">
    <source>
        <dbReference type="EMBL" id="QEC72909.1"/>
    </source>
</evidence>
<dbReference type="PANTHER" id="PTHR23404">
    <property type="entry name" value="MOLYBDOPTERIN SYNTHASE RELATED"/>
    <property type="match status" value="1"/>
</dbReference>
<evidence type="ECO:0000256" key="9">
    <source>
        <dbReference type="ARBA" id="ARBA00030781"/>
    </source>
</evidence>
<dbReference type="CDD" id="cd00756">
    <property type="entry name" value="MoaE"/>
    <property type="match status" value="1"/>
</dbReference>
<dbReference type="InterPro" id="IPR003448">
    <property type="entry name" value="Mopterin_biosynth_MoaE"/>
</dbReference>
<evidence type="ECO:0000256" key="3">
    <source>
        <dbReference type="ARBA" id="ARBA00011950"/>
    </source>
</evidence>
<comment type="pathway">
    <text evidence="1">Cofactor biosynthesis; molybdopterin biosynthesis.</text>
</comment>
<evidence type="ECO:0000256" key="2">
    <source>
        <dbReference type="ARBA" id="ARBA00005426"/>
    </source>
</evidence>
<comment type="catalytic activity">
    <reaction evidence="11">
        <text>2 [molybdopterin-synthase sulfur-carrier protein]-C-terminal-Gly-aminoethanethioate + cyclic pyranopterin phosphate + H2O = molybdopterin + 2 [molybdopterin-synthase sulfur-carrier protein]-C-terminal Gly-Gly + 2 H(+)</text>
        <dbReference type="Rhea" id="RHEA:26333"/>
        <dbReference type="Rhea" id="RHEA-COMP:12202"/>
        <dbReference type="Rhea" id="RHEA-COMP:19907"/>
        <dbReference type="ChEBI" id="CHEBI:15377"/>
        <dbReference type="ChEBI" id="CHEBI:15378"/>
        <dbReference type="ChEBI" id="CHEBI:58698"/>
        <dbReference type="ChEBI" id="CHEBI:59648"/>
        <dbReference type="ChEBI" id="CHEBI:90778"/>
        <dbReference type="ChEBI" id="CHEBI:232372"/>
        <dbReference type="EC" id="2.8.1.12"/>
    </reaction>
</comment>
<dbReference type="InterPro" id="IPR036563">
    <property type="entry name" value="MoaE_sf"/>
</dbReference>
<gene>
    <name evidence="12" type="ORF">FSB73_15710</name>
</gene>
<dbReference type="OrthoDB" id="9803224at2"/>
<reference evidence="12 13" key="1">
    <citation type="journal article" date="2017" name="Int. J. Syst. Evol. Microbiol.">
        <title>Arachidicoccus ginsenosidivorans sp. nov., with ginsenoside-converting activity isolated from ginseng cultivating soil.</title>
        <authorList>
            <person name="Siddiqi M.Z."/>
            <person name="Aslam Z."/>
            <person name="Im W.T."/>
        </authorList>
    </citation>
    <scope>NUCLEOTIDE SEQUENCE [LARGE SCALE GENOMIC DNA]</scope>
    <source>
        <strain evidence="12 13">Gsoil 809</strain>
    </source>
</reference>
<dbReference type="GO" id="GO:0006777">
    <property type="term" value="P:Mo-molybdopterin cofactor biosynthetic process"/>
    <property type="evidence" value="ECO:0007669"/>
    <property type="project" value="UniProtKB-KW"/>
</dbReference>
<dbReference type="Pfam" id="PF02391">
    <property type="entry name" value="MoaE"/>
    <property type="match status" value="1"/>
</dbReference>
<dbReference type="EMBL" id="CP042434">
    <property type="protein sequence ID" value="QEC72909.1"/>
    <property type="molecule type" value="Genomic_DNA"/>
</dbReference>
<evidence type="ECO:0000256" key="11">
    <source>
        <dbReference type="ARBA" id="ARBA00049878"/>
    </source>
</evidence>
<evidence type="ECO:0000256" key="5">
    <source>
        <dbReference type="ARBA" id="ARBA00023150"/>
    </source>
</evidence>
<dbReference type="EC" id="2.8.1.12" evidence="3"/>
<accession>A0A5B8VNE2</accession>
<comment type="similarity">
    <text evidence="2">Belongs to the MoaE family.</text>
</comment>
<dbReference type="AlphaFoldDB" id="A0A5B8VNE2"/>
<evidence type="ECO:0000256" key="4">
    <source>
        <dbReference type="ARBA" id="ARBA00013858"/>
    </source>
</evidence>
<comment type="subunit">
    <text evidence="6">Heterotetramer of 2 MoaD subunits and 2 MoaE subunits. Also stable as homodimer. The enzyme changes between these two forms during catalysis.</text>
</comment>
<evidence type="ECO:0000256" key="8">
    <source>
        <dbReference type="ARBA" id="ARBA00030407"/>
    </source>
</evidence>
<dbReference type="RefSeq" id="WP_146784250.1">
    <property type="nucleotide sequence ID" value="NZ_CP042434.1"/>
</dbReference>